<dbReference type="Gene3D" id="1.10.340.70">
    <property type="match status" value="1"/>
</dbReference>
<evidence type="ECO:0000256" key="5">
    <source>
        <dbReference type="ARBA" id="ARBA00022695"/>
    </source>
</evidence>
<dbReference type="Gene3D" id="3.30.70.270">
    <property type="match status" value="2"/>
</dbReference>
<evidence type="ECO:0000256" key="1">
    <source>
        <dbReference type="ARBA" id="ARBA00010879"/>
    </source>
</evidence>
<dbReference type="PROSITE" id="PS50158">
    <property type="entry name" value="ZF_CCHC"/>
    <property type="match status" value="1"/>
</dbReference>
<evidence type="ECO:0000256" key="8">
    <source>
        <dbReference type="ARBA" id="ARBA00022801"/>
    </source>
</evidence>
<keyword evidence="11" id="KW-0862">Zinc</keyword>
<dbReference type="FunFam" id="1.10.340.70:FF:000001">
    <property type="entry name" value="Retrovirus-related Pol polyprotein from transposon gypsy-like Protein"/>
    <property type="match status" value="1"/>
</dbReference>
<dbReference type="GO" id="GO:0004190">
    <property type="term" value="F:aspartic-type endopeptidase activity"/>
    <property type="evidence" value="ECO:0007669"/>
    <property type="project" value="InterPro"/>
</dbReference>
<keyword evidence="4" id="KW-0808">Transferase</keyword>
<dbReference type="FunFam" id="3.30.420.10:FF:000032">
    <property type="entry name" value="Retrovirus-related Pol polyprotein from transposon 297-like Protein"/>
    <property type="match status" value="1"/>
</dbReference>
<dbReference type="Pfam" id="PF00078">
    <property type="entry name" value="RVT_1"/>
    <property type="match status" value="1"/>
</dbReference>
<evidence type="ECO:0000256" key="4">
    <source>
        <dbReference type="ARBA" id="ARBA00022679"/>
    </source>
</evidence>
<keyword evidence="11" id="KW-0479">Metal-binding</keyword>
<dbReference type="Ensembl" id="ENSXETT00000113506">
    <property type="protein sequence ID" value="ENSXETP00000104256"/>
    <property type="gene ID" value="ENSXETG00000049119"/>
</dbReference>
<evidence type="ECO:0000259" key="14">
    <source>
        <dbReference type="PROSITE" id="PS50804"/>
    </source>
</evidence>
<dbReference type="InterPro" id="IPR038269">
    <property type="entry name" value="SCAN_sf"/>
</dbReference>
<dbReference type="GeneTree" id="ENSGT01050000244855"/>
<evidence type="ECO:0000256" key="11">
    <source>
        <dbReference type="PROSITE-ProRule" id="PRU00047"/>
    </source>
</evidence>
<sequence length="1457" mass="165679">MMDDVIKALIQATAAQQEATRVQQQQLIASREEQRQDRELLKEVVQQLAARSVAAPPTETPKPTAIRASYYLQKLTTSDDVEAYLSTFERIAEREDWPKEQWAGLVAPFLSGEPQKAYFDLDSVAAKNYDKLKAEILARLGVTLSVRAQRVHQWMFMAEKPPRSQMHDLIHLTKKWLQPETLTGPQIVERIVMDRYLRSLPSALRKWVSHADPTTADQLVEMVERYISAEELLSFQQVERTLAPKGKLPAWKKGPTTDKSMLQRGESTGARPRDYQNVSGGTPPRRGPNKELVRCYRCHMLGHFAADCSLTDEPMQCDTALTKRRTSMYAQIVCTALPKTGKDKYLCDVIVEGKPLNALLDSGSQVTLMKSVLVETPHYGPDTVGVTCIHGDTREYSMAEVEIKTAYGTLRYPVGLVPTLPHDVILGRNFPHFWKLWETDKVMDQSYLKGSHPDSGNQVSEVVTEGAATIDFPFSVLAGESDEVDVEPQVDQTIPGGEDLVDPVEEDNDMPDLEIRRDNFASEQLKDPTLSRARANVKMIDGKPVDSDSRPSCPYLALQNDLLYQVVEKGNDRVEQLVVPKPYRRMVLDLAHKHVMGGHLGVEKTKERILQRFFWPGLHGEVEQYCSSCPDCQYSAPRPHFRSPLVPLPVIETPFERIAMDLVGPIVKSARGHQHILVIMDYATRYPEAIPLRNTSSKSIARELVHVFSRVGIPKEILTDQGTPFMSRVMKELCRLFKVVQLRTSVYHPQTDGLVERFNKTLKSMLKKVVDKDGKNWDYLLPYLMFAIREVPQSSTGYSPFELLYGRHPRGLLDIAKETWEGQPTPFKSVIEHIDQMQDRITAVMPIVREHMEQAQEAQQRVYNRGARVRNFSPGDRVLVLIPTVESKFLAKWQGPFEILEKVGEVNYKVRQPGKRKPEQVYHVNLIKPWKERMSLFTKPTLSLRAEPLVPEVKVADSLSDTQRKEVQTFVIKNRDVFSETPGRTALVKHDIITEPGVRVNVKPYRVPEARREAISQEVKKMLELGVIEESHSDWSSPIVLIPKPDGSWRFCNDFRKLNTVSKFDAYPMPRVDELIERLGTARYLTTLDLTKGYWQIPLTNQAKEKTAFSTPEGLFQYVVLPFGLHGAPATFQRTMDQILRPHRQYAAAYLDDVVIHSSDWQSHLPRVQAVLDSIRMAGLTANPKKCSIGLEEAKYLGYNIGRGLVKPQLNKVQAIQDWPRPVTKKQVRAFLGITGYYRRFIANFATIAVPLTDLTKGTKSIMIKWNSEAEQAFQTLKKALCSQPVLITPDFTKKFIVQTDASDVGVGAVLSQIREGAEHPIVFLSKKLNIHERNYATVEKECLAVKWALEELRYYLLGRQFTLVTDHAPLKWMCENREKNRRVTRWFLALQNYKFTVEHRPGSQLGNADALSRVHCLEASCVPTPTSKQRGRVCERNAGLEVEGVYISPRFLSYVY</sequence>
<dbReference type="PROSITE" id="PS50804">
    <property type="entry name" value="SCAN_BOX"/>
    <property type="match status" value="1"/>
</dbReference>
<evidence type="ECO:0000256" key="6">
    <source>
        <dbReference type="ARBA" id="ARBA00022722"/>
    </source>
</evidence>
<dbReference type="Pfam" id="PF22938">
    <property type="entry name" value="Integrase_p58_C"/>
    <property type="match status" value="1"/>
</dbReference>
<dbReference type="Gene3D" id="3.30.420.10">
    <property type="entry name" value="Ribonuclease H-like superfamily/Ribonuclease H"/>
    <property type="match status" value="1"/>
</dbReference>
<feature type="domain" description="SCAN box" evidence="14">
    <location>
        <begin position="149"/>
        <end position="224"/>
    </location>
</feature>
<dbReference type="GO" id="GO:0015074">
    <property type="term" value="P:DNA integration"/>
    <property type="evidence" value="ECO:0007669"/>
    <property type="project" value="InterPro"/>
</dbReference>
<dbReference type="InterPro" id="IPR041373">
    <property type="entry name" value="RT_RNaseH"/>
</dbReference>
<dbReference type="InterPro" id="IPR036397">
    <property type="entry name" value="RNaseH_sf"/>
</dbReference>
<dbReference type="FunFam" id="3.10.20.370:FF:000001">
    <property type="entry name" value="Retrovirus-related Pol polyprotein from transposon 17.6-like protein"/>
    <property type="match status" value="1"/>
</dbReference>
<reference evidence="17" key="2">
    <citation type="submission" date="2021-03" db="UniProtKB">
        <authorList>
            <consortium name="Ensembl"/>
        </authorList>
    </citation>
    <scope>IDENTIFICATION</scope>
</reference>
<dbReference type="PANTHER" id="PTHR37984:SF5">
    <property type="entry name" value="PROTEIN NYNRIN-LIKE"/>
    <property type="match status" value="1"/>
</dbReference>
<evidence type="ECO:0000259" key="13">
    <source>
        <dbReference type="PROSITE" id="PS50158"/>
    </source>
</evidence>
<dbReference type="InterPro" id="IPR000477">
    <property type="entry name" value="RT_dom"/>
</dbReference>
<comment type="similarity">
    <text evidence="1">Belongs to the beta type-B retroviral polymerase family. HERV class-II K(HML-2) pol subfamily.</text>
</comment>
<keyword evidence="9" id="KW-0695">RNA-directed DNA polymerase</keyword>
<dbReference type="GO" id="GO:0008270">
    <property type="term" value="F:zinc ion binding"/>
    <property type="evidence" value="ECO:0007669"/>
    <property type="project" value="UniProtKB-KW"/>
</dbReference>
<dbReference type="PROSITE" id="PS50878">
    <property type="entry name" value="RT_POL"/>
    <property type="match status" value="1"/>
</dbReference>
<dbReference type="SUPFAM" id="SSF50630">
    <property type="entry name" value="Acid proteases"/>
    <property type="match status" value="1"/>
</dbReference>
<dbReference type="InterPro" id="IPR003309">
    <property type="entry name" value="SCAN_dom"/>
</dbReference>
<dbReference type="GO" id="GO:0003964">
    <property type="term" value="F:RNA-directed DNA polymerase activity"/>
    <property type="evidence" value="ECO:0007669"/>
    <property type="project" value="UniProtKB-KW"/>
</dbReference>
<feature type="domain" description="Integrase catalytic" evidence="16">
    <location>
        <begin position="650"/>
        <end position="808"/>
    </location>
</feature>
<dbReference type="Gene3D" id="2.40.70.10">
    <property type="entry name" value="Acid Proteases"/>
    <property type="match status" value="1"/>
</dbReference>
<dbReference type="Pfam" id="PF17917">
    <property type="entry name" value="RT_RNaseH"/>
    <property type="match status" value="1"/>
</dbReference>
<dbReference type="InterPro" id="IPR001584">
    <property type="entry name" value="Integrase_cat-core"/>
</dbReference>
<keyword evidence="7" id="KW-0255">Endonuclease</keyword>
<dbReference type="SUPFAM" id="SSF56672">
    <property type="entry name" value="DNA/RNA polymerases"/>
    <property type="match status" value="1"/>
</dbReference>
<dbReference type="EC" id="3.1.26.4" evidence="2"/>
<keyword evidence="6" id="KW-0540">Nuclease</keyword>
<reference evidence="17" key="1">
    <citation type="journal article" date="2010" name="Science">
        <title>The genome of the Western clawed frog Xenopus tropicalis.</title>
        <authorList>
            <person name="Hellsten U."/>
            <person name="Harland R.M."/>
            <person name="Gilchrist M.J."/>
            <person name="Hendrix D."/>
            <person name="Jurka J."/>
            <person name="Kapitonov V."/>
            <person name="Ovcharenko I."/>
            <person name="Putnam N.H."/>
            <person name="Shu S."/>
            <person name="Taher L."/>
            <person name="Blitz I.L."/>
            <person name="Blumberg B."/>
            <person name="Dichmann D.S."/>
            <person name="Dubchak I."/>
            <person name="Amaya E."/>
            <person name="Detter J.C."/>
            <person name="Fletcher R."/>
            <person name="Gerhard D.S."/>
            <person name="Goodstein D."/>
            <person name="Graves T."/>
            <person name="Grigoriev I.V."/>
            <person name="Grimwood J."/>
            <person name="Kawashima T."/>
            <person name="Lindquist E."/>
            <person name="Lucas S.M."/>
            <person name="Mead P.E."/>
            <person name="Mitros T."/>
            <person name="Ogino H."/>
            <person name="Ohta Y."/>
            <person name="Poliakov A.V."/>
            <person name="Pollet N."/>
            <person name="Robert J."/>
            <person name="Salamov A."/>
            <person name="Sater A.K."/>
            <person name="Schmutz J."/>
            <person name="Terry A."/>
            <person name="Vize P.D."/>
            <person name="Warren W.C."/>
            <person name="Wells D."/>
            <person name="Wills A."/>
            <person name="Wilson R.K."/>
            <person name="Zimmerman L.B."/>
            <person name="Zorn A.M."/>
            <person name="Grainger R."/>
            <person name="Grammer T."/>
            <person name="Khokha M.K."/>
            <person name="Richardson P.M."/>
            <person name="Rokhsar D.S."/>
        </authorList>
    </citation>
    <scope>NUCLEOTIDE SEQUENCE [LARGE SCALE GENOMIC DNA]</scope>
    <source>
        <strain evidence="17">Nigerian</strain>
    </source>
</reference>
<evidence type="ECO:0000259" key="15">
    <source>
        <dbReference type="PROSITE" id="PS50878"/>
    </source>
</evidence>
<evidence type="ECO:0000256" key="2">
    <source>
        <dbReference type="ARBA" id="ARBA00012180"/>
    </source>
</evidence>
<dbReference type="PROSITE" id="PS00141">
    <property type="entry name" value="ASP_PROTEASE"/>
    <property type="match status" value="1"/>
</dbReference>
<dbReference type="InterPro" id="IPR001969">
    <property type="entry name" value="Aspartic_peptidase_AS"/>
</dbReference>
<dbReference type="SUPFAM" id="SSF47353">
    <property type="entry name" value="Retrovirus capsid dimerization domain-like"/>
    <property type="match status" value="1"/>
</dbReference>
<feature type="domain" description="CCHC-type" evidence="13">
    <location>
        <begin position="294"/>
        <end position="308"/>
    </location>
</feature>
<dbReference type="InterPro" id="IPR001878">
    <property type="entry name" value="Znf_CCHC"/>
</dbReference>
<dbReference type="Gene3D" id="1.10.4020.10">
    <property type="entry name" value="DNA breaking-rejoining enzymes"/>
    <property type="match status" value="1"/>
</dbReference>
<dbReference type="InterPro" id="IPR043502">
    <property type="entry name" value="DNA/RNA_pol_sf"/>
</dbReference>
<evidence type="ECO:0000313" key="17">
    <source>
        <dbReference type="Ensembl" id="ENSXETP00000104256"/>
    </source>
</evidence>
<dbReference type="EC" id="2.7.7.49" evidence="3"/>
<dbReference type="InterPro" id="IPR041588">
    <property type="entry name" value="Integrase_H2C2"/>
</dbReference>
<keyword evidence="8" id="KW-0378">Hydrolase</keyword>
<protein>
    <recommendedName>
        <fullName evidence="10">Gypsy retrotransposon integrase-like protein 1</fullName>
        <ecNumber evidence="3">2.7.7.49</ecNumber>
        <ecNumber evidence="2">3.1.26.4</ecNumber>
    </recommendedName>
</protein>
<dbReference type="Pfam" id="PF00665">
    <property type="entry name" value="rve"/>
    <property type="match status" value="1"/>
</dbReference>
<dbReference type="PROSITE" id="PS50994">
    <property type="entry name" value="INTEGRASE"/>
    <property type="match status" value="1"/>
</dbReference>
<dbReference type="GO" id="GO:0003676">
    <property type="term" value="F:nucleic acid binding"/>
    <property type="evidence" value="ECO:0007669"/>
    <property type="project" value="InterPro"/>
</dbReference>
<dbReference type="GO" id="GO:0004523">
    <property type="term" value="F:RNA-DNA hybrid ribonuclease activity"/>
    <property type="evidence" value="ECO:0007669"/>
    <property type="project" value="UniProtKB-EC"/>
</dbReference>
<evidence type="ECO:0000256" key="7">
    <source>
        <dbReference type="ARBA" id="ARBA00022759"/>
    </source>
</evidence>
<name>A0A803J8R8_XENTR</name>
<proteinExistence type="inferred from homology"/>
<keyword evidence="5" id="KW-0548">Nucleotidyltransferase</keyword>
<dbReference type="InterPro" id="IPR021109">
    <property type="entry name" value="Peptidase_aspartic_dom_sf"/>
</dbReference>
<accession>A0A803J8R8</accession>
<dbReference type="InterPro" id="IPR043128">
    <property type="entry name" value="Rev_trsase/Diguanyl_cyclase"/>
</dbReference>
<dbReference type="CDD" id="cd00303">
    <property type="entry name" value="retropepsin_like"/>
    <property type="match status" value="1"/>
</dbReference>
<evidence type="ECO:0000259" key="16">
    <source>
        <dbReference type="PROSITE" id="PS50994"/>
    </source>
</evidence>
<dbReference type="CDD" id="cd09274">
    <property type="entry name" value="RNase_HI_RT_Ty3"/>
    <property type="match status" value="1"/>
</dbReference>
<dbReference type="Pfam" id="PF02023">
    <property type="entry name" value="SCAN"/>
    <property type="match status" value="1"/>
</dbReference>
<dbReference type="InterPro" id="IPR012337">
    <property type="entry name" value="RNaseH-like_sf"/>
</dbReference>
<feature type="domain" description="Reverse transcriptase" evidence="15">
    <location>
        <begin position="1023"/>
        <end position="1201"/>
    </location>
</feature>
<dbReference type="PANTHER" id="PTHR37984">
    <property type="entry name" value="PROTEIN CBG26694"/>
    <property type="match status" value="1"/>
</dbReference>
<dbReference type="Pfam" id="PF00077">
    <property type="entry name" value="RVP"/>
    <property type="match status" value="1"/>
</dbReference>
<dbReference type="InParanoid" id="A0A803J8R8"/>
<dbReference type="SUPFAM" id="SSF53098">
    <property type="entry name" value="Ribonuclease H-like"/>
    <property type="match status" value="1"/>
</dbReference>
<evidence type="ECO:0000256" key="12">
    <source>
        <dbReference type="SAM" id="MobiDB-lite"/>
    </source>
</evidence>
<dbReference type="FunFam" id="3.30.70.270:FF:000020">
    <property type="entry name" value="Transposon Tf2-6 polyprotein-like Protein"/>
    <property type="match status" value="1"/>
</dbReference>
<evidence type="ECO:0000256" key="3">
    <source>
        <dbReference type="ARBA" id="ARBA00012493"/>
    </source>
</evidence>
<dbReference type="InterPro" id="IPR054465">
    <property type="entry name" value="Integrase_p58-like_C"/>
</dbReference>
<keyword evidence="11" id="KW-0863">Zinc-finger</keyword>
<dbReference type="InterPro" id="IPR050951">
    <property type="entry name" value="Retrovirus_Pol_polyprotein"/>
</dbReference>
<dbReference type="Pfam" id="PF17921">
    <property type="entry name" value="Integrase_H2C2"/>
    <property type="match status" value="1"/>
</dbReference>
<dbReference type="Gene3D" id="3.10.10.10">
    <property type="entry name" value="HIV Type 1 Reverse Transcriptase, subunit A, domain 1"/>
    <property type="match status" value="1"/>
</dbReference>
<evidence type="ECO:0000256" key="10">
    <source>
        <dbReference type="ARBA" id="ARBA00039658"/>
    </source>
</evidence>
<feature type="region of interest" description="Disordered" evidence="12">
    <location>
        <begin position="247"/>
        <end position="286"/>
    </location>
</feature>
<dbReference type="CDD" id="cd01647">
    <property type="entry name" value="RT_LTR"/>
    <property type="match status" value="1"/>
</dbReference>
<dbReference type="InterPro" id="IPR018061">
    <property type="entry name" value="Retropepsins"/>
</dbReference>
<organism evidence="17">
    <name type="scientific">Xenopus tropicalis</name>
    <name type="common">Western clawed frog</name>
    <name type="synonym">Silurana tropicalis</name>
    <dbReference type="NCBI Taxonomy" id="8364"/>
    <lineage>
        <taxon>Eukaryota</taxon>
        <taxon>Metazoa</taxon>
        <taxon>Chordata</taxon>
        <taxon>Craniata</taxon>
        <taxon>Vertebrata</taxon>
        <taxon>Euteleostomi</taxon>
        <taxon>Amphibia</taxon>
        <taxon>Batrachia</taxon>
        <taxon>Anura</taxon>
        <taxon>Pipoidea</taxon>
        <taxon>Pipidae</taxon>
        <taxon>Xenopodinae</taxon>
        <taxon>Xenopus</taxon>
        <taxon>Silurana</taxon>
    </lineage>
</organism>
<dbReference type="GO" id="GO:0006508">
    <property type="term" value="P:proteolysis"/>
    <property type="evidence" value="ECO:0007669"/>
    <property type="project" value="InterPro"/>
</dbReference>
<evidence type="ECO:0000256" key="9">
    <source>
        <dbReference type="ARBA" id="ARBA00022918"/>
    </source>
</evidence>